<dbReference type="EMBL" id="JACHON010000017">
    <property type="protein sequence ID" value="MBB6513865.1"/>
    <property type="molecule type" value="Genomic_DNA"/>
</dbReference>
<feature type="signal peptide" evidence="2">
    <location>
        <begin position="1"/>
        <end position="20"/>
    </location>
</feature>
<proteinExistence type="predicted"/>
<dbReference type="PANTHER" id="PTHR43649:SF17">
    <property type="entry name" value="ABC TRANSPORTER SOLUTE BINDING PROTEIN-SUGAR TRANSPORT"/>
    <property type="match status" value="1"/>
</dbReference>
<reference evidence="3 4" key="1">
    <citation type="submission" date="2020-08" db="EMBL/GenBank/DDBJ databases">
        <title>Genomic Encyclopedia of Type Strains, Phase IV (KMG-IV): sequencing the most valuable type-strain genomes for metagenomic binning, comparative biology and taxonomic classification.</title>
        <authorList>
            <person name="Goeker M."/>
        </authorList>
    </citation>
    <scope>NUCLEOTIDE SEQUENCE [LARGE SCALE GENOMIC DNA]</scope>
    <source>
        <strain evidence="3 4">DSM 11805</strain>
    </source>
</reference>
<protein>
    <submittedName>
        <fullName evidence="3">ABC-type glycerol-3-phosphate transport system substrate-binding protein</fullName>
    </submittedName>
</protein>
<accession>A0A841RRM8</accession>
<feature type="chain" id="PRO_5032596621" evidence="2">
    <location>
        <begin position="21"/>
        <end position="552"/>
    </location>
</feature>
<dbReference type="AlphaFoldDB" id="A0A841RRM8"/>
<dbReference type="Gene3D" id="3.40.190.10">
    <property type="entry name" value="Periplasmic binding protein-like II"/>
    <property type="match status" value="2"/>
</dbReference>
<evidence type="ECO:0000256" key="2">
    <source>
        <dbReference type="SAM" id="SignalP"/>
    </source>
</evidence>
<dbReference type="Proteomes" id="UP000572212">
    <property type="component" value="Unassembled WGS sequence"/>
</dbReference>
<keyword evidence="2" id="KW-0732">Signal</keyword>
<dbReference type="Pfam" id="PF01547">
    <property type="entry name" value="SBP_bac_1"/>
    <property type="match status" value="1"/>
</dbReference>
<evidence type="ECO:0000313" key="4">
    <source>
        <dbReference type="Proteomes" id="UP000572212"/>
    </source>
</evidence>
<feature type="region of interest" description="Disordered" evidence="1">
    <location>
        <begin position="24"/>
        <end position="51"/>
    </location>
</feature>
<dbReference type="InterPro" id="IPR006059">
    <property type="entry name" value="SBP"/>
</dbReference>
<evidence type="ECO:0000256" key="1">
    <source>
        <dbReference type="SAM" id="MobiDB-lite"/>
    </source>
</evidence>
<organism evidence="3 4">
    <name type="scientific">Gracilibacillus halotolerans</name>
    <dbReference type="NCBI Taxonomy" id="74386"/>
    <lineage>
        <taxon>Bacteria</taxon>
        <taxon>Bacillati</taxon>
        <taxon>Bacillota</taxon>
        <taxon>Bacilli</taxon>
        <taxon>Bacillales</taxon>
        <taxon>Bacillaceae</taxon>
        <taxon>Gracilibacillus</taxon>
    </lineage>
</organism>
<feature type="compositionally biased region" description="Acidic residues" evidence="1">
    <location>
        <begin position="40"/>
        <end position="51"/>
    </location>
</feature>
<gene>
    <name evidence="3" type="ORF">GGQ92_002684</name>
</gene>
<sequence length="552" mass="62401">MKKKLLLLFVLMLTVAGVLAACGDNESTGSDDTKDKNEENNGDDGSAEEDGDVFVLGEEPLDITMFGNYDWYTMPQWGADVATEWIKENKKVNISSIDSGGNAEQKLTTMIVSGELPDFIWTDRGATVERLREGGQLVALDPYLDKYTNLRDWFGEQGINMLRSEDGKLYQFPNWYNSQPFGNAGYVVNKGIYEELGSPSLETTEDLYEYLKLVKENYPDVVPFETDIDGQGINVLYSAFAEGESPANINNVAVPNGDKLSSIFTDEAYVESLKYVSKLFRERLMTQDALTQDADMVREKVSSGQIAVYAGASPTDYARSGHYHLQEQDPDGGYFMIWPIHEEGLDKNEIYPGSYNMMGWNVSVITKSAEDPEKVFAFLDWLTGPEGQSSLIFGPEGEYWDGFNDQGLPQFTEKYYEDAEGLAKVEEDTVNFQWNGNSNFLDTAKAEFELTLPEDKQNWTTQWQHTITWETQYDATQYLNISPLPESEEGIIQQRIGEIFEEARAQAVYAQSDEEVEKIMQNAEKSAQDVGYEKLLEFQTAKWQENLSTLEE</sequence>
<dbReference type="PANTHER" id="PTHR43649">
    <property type="entry name" value="ARABINOSE-BINDING PROTEIN-RELATED"/>
    <property type="match status" value="1"/>
</dbReference>
<name>A0A841RRM8_9BACI</name>
<dbReference type="PROSITE" id="PS51257">
    <property type="entry name" value="PROKAR_LIPOPROTEIN"/>
    <property type="match status" value="1"/>
</dbReference>
<dbReference type="InterPro" id="IPR050490">
    <property type="entry name" value="Bact_solute-bd_prot1"/>
</dbReference>
<evidence type="ECO:0000313" key="3">
    <source>
        <dbReference type="EMBL" id="MBB6513865.1"/>
    </source>
</evidence>
<dbReference type="SUPFAM" id="SSF53850">
    <property type="entry name" value="Periplasmic binding protein-like II"/>
    <property type="match status" value="1"/>
</dbReference>
<comment type="caution">
    <text evidence="3">The sequence shown here is derived from an EMBL/GenBank/DDBJ whole genome shotgun (WGS) entry which is preliminary data.</text>
</comment>
<keyword evidence="4" id="KW-1185">Reference proteome</keyword>